<proteinExistence type="predicted"/>
<evidence type="ECO:0008006" key="3">
    <source>
        <dbReference type="Google" id="ProtNLM"/>
    </source>
</evidence>
<accession>A0A8X7UDU9</accession>
<protein>
    <recommendedName>
        <fullName evidence="3">Zinc finger GRF-type domain-containing protein</fullName>
    </recommendedName>
</protein>
<dbReference type="OrthoDB" id="1129285at2759"/>
<name>A0A8X7UDU9_BRACI</name>
<evidence type="ECO:0000313" key="1">
    <source>
        <dbReference type="EMBL" id="KAG2272346.1"/>
    </source>
</evidence>
<gene>
    <name evidence="1" type="ORF">Bca52824_066901</name>
</gene>
<dbReference type="AlphaFoldDB" id="A0A8X7UDU9"/>
<comment type="caution">
    <text evidence="1">The sequence shown here is derived from an EMBL/GenBank/DDBJ whole genome shotgun (WGS) entry which is preliminary data.</text>
</comment>
<organism evidence="1 2">
    <name type="scientific">Brassica carinata</name>
    <name type="common">Ethiopian mustard</name>
    <name type="synonym">Abyssinian cabbage</name>
    <dbReference type="NCBI Taxonomy" id="52824"/>
    <lineage>
        <taxon>Eukaryota</taxon>
        <taxon>Viridiplantae</taxon>
        <taxon>Streptophyta</taxon>
        <taxon>Embryophyta</taxon>
        <taxon>Tracheophyta</taxon>
        <taxon>Spermatophyta</taxon>
        <taxon>Magnoliopsida</taxon>
        <taxon>eudicotyledons</taxon>
        <taxon>Gunneridae</taxon>
        <taxon>Pentapetalae</taxon>
        <taxon>rosids</taxon>
        <taxon>malvids</taxon>
        <taxon>Brassicales</taxon>
        <taxon>Brassicaceae</taxon>
        <taxon>Brassiceae</taxon>
        <taxon>Brassica</taxon>
    </lineage>
</organism>
<evidence type="ECO:0000313" key="2">
    <source>
        <dbReference type="Proteomes" id="UP000886595"/>
    </source>
</evidence>
<dbReference type="Proteomes" id="UP000886595">
    <property type="component" value="Unassembled WGS sequence"/>
</dbReference>
<keyword evidence="2" id="KW-1185">Reference proteome</keyword>
<reference evidence="1 2" key="1">
    <citation type="submission" date="2020-02" db="EMBL/GenBank/DDBJ databases">
        <authorList>
            <person name="Ma Q."/>
            <person name="Huang Y."/>
            <person name="Song X."/>
            <person name="Pei D."/>
        </authorList>
    </citation>
    <scope>NUCLEOTIDE SEQUENCE [LARGE SCALE GENOMIC DNA]</scope>
    <source>
        <strain evidence="1">Sxm20200214</strain>
        <tissue evidence="1">Leaf</tissue>
    </source>
</reference>
<sequence>MTFFLFRACSGLRATLFLVAGTLRLAMALLAVGSTVVGGGFSSFATAKSSKASKALHRRGPRRVMFSVFHCWRDGIEQACPERSSPLYQSKYVEGKLKTGGSFTRTQAISVLEGLKSRHTLKNRKIQRVVGSISSGWRLGDGVADPPTMDPEEDRRHSKKQHEYINMLSFVADSEYGIPKRCPCGGRLINEVRGKEDYDTLPGKRFFNCRNYDLLPQMSYTFAMSRNRLIHSMRRSMTSLCRSIPSRRSVSIDNERSRVGGDSVAVTGWKFRLLRDNLSGRLCLFAVYSRKV</sequence>
<dbReference type="EMBL" id="JAAMPC010000013">
    <property type="protein sequence ID" value="KAG2272346.1"/>
    <property type="molecule type" value="Genomic_DNA"/>
</dbReference>